<protein>
    <submittedName>
        <fullName evidence="4">Uncharacterized protein</fullName>
    </submittedName>
</protein>
<comment type="caution">
    <text evidence="4">The sequence shown here is derived from an EMBL/GenBank/DDBJ whole genome shotgun (WGS) entry which is preliminary data.</text>
</comment>
<feature type="compositionally biased region" description="Low complexity" evidence="1">
    <location>
        <begin position="73"/>
        <end position="84"/>
    </location>
</feature>
<keyword evidence="2" id="KW-0812">Transmembrane</keyword>
<keyword evidence="2" id="KW-1133">Transmembrane helix</keyword>
<dbReference type="Proteomes" id="UP000807342">
    <property type="component" value="Unassembled WGS sequence"/>
</dbReference>
<feature type="signal peptide" evidence="3">
    <location>
        <begin position="1"/>
        <end position="17"/>
    </location>
</feature>
<keyword evidence="2" id="KW-0472">Membrane</keyword>
<feature type="transmembrane region" description="Helical" evidence="2">
    <location>
        <begin position="205"/>
        <end position="227"/>
    </location>
</feature>
<feature type="region of interest" description="Disordered" evidence="1">
    <location>
        <begin position="64"/>
        <end position="107"/>
    </location>
</feature>
<feature type="compositionally biased region" description="Basic and acidic residues" evidence="1">
    <location>
        <begin position="86"/>
        <end position="95"/>
    </location>
</feature>
<feature type="region of interest" description="Disordered" evidence="1">
    <location>
        <begin position="127"/>
        <end position="155"/>
    </location>
</feature>
<gene>
    <name evidence="4" type="ORF">P691DRAFT_812928</name>
</gene>
<feature type="compositionally biased region" description="Low complexity" evidence="1">
    <location>
        <begin position="131"/>
        <end position="153"/>
    </location>
</feature>
<dbReference type="EMBL" id="MU151935">
    <property type="protein sequence ID" value="KAF9441366.1"/>
    <property type="molecule type" value="Genomic_DNA"/>
</dbReference>
<evidence type="ECO:0000256" key="2">
    <source>
        <dbReference type="SAM" id="Phobius"/>
    </source>
</evidence>
<dbReference type="AlphaFoldDB" id="A0A9P6BV66"/>
<feature type="transmembrane region" description="Helical" evidence="2">
    <location>
        <begin position="172"/>
        <end position="193"/>
    </location>
</feature>
<accession>A0A9P6BV66</accession>
<organism evidence="4 5">
    <name type="scientific">Macrolepiota fuliginosa MF-IS2</name>
    <dbReference type="NCBI Taxonomy" id="1400762"/>
    <lineage>
        <taxon>Eukaryota</taxon>
        <taxon>Fungi</taxon>
        <taxon>Dikarya</taxon>
        <taxon>Basidiomycota</taxon>
        <taxon>Agaricomycotina</taxon>
        <taxon>Agaricomycetes</taxon>
        <taxon>Agaricomycetidae</taxon>
        <taxon>Agaricales</taxon>
        <taxon>Agaricineae</taxon>
        <taxon>Agaricaceae</taxon>
        <taxon>Macrolepiota</taxon>
    </lineage>
</organism>
<evidence type="ECO:0000256" key="3">
    <source>
        <dbReference type="SAM" id="SignalP"/>
    </source>
</evidence>
<evidence type="ECO:0000256" key="1">
    <source>
        <dbReference type="SAM" id="MobiDB-lite"/>
    </source>
</evidence>
<sequence>MLFTLSTLPLLAHLIHTHLFPPIPPNARIYSPVSKSIQNQIPKQNLKQNPSPPSLPKLNTAITVLIPPPLPSPASSSASFPSSSDQTHKPEKPTQDHQNSTPGSSYSAALPAKRANLAGSSCTADTHADIEAGSSSGGTAPESTSTSTPSSSGPISRIRKRAIRLRIQARNILLTLFLSQLCALLSGALLLVLGVTDGSFSQTTALLRIIETVFMVLCVCGFEVAFFRKSLPLVPVSLRLIA</sequence>
<keyword evidence="3" id="KW-0732">Signal</keyword>
<feature type="chain" id="PRO_5040140798" evidence="3">
    <location>
        <begin position="18"/>
        <end position="242"/>
    </location>
</feature>
<evidence type="ECO:0000313" key="4">
    <source>
        <dbReference type="EMBL" id="KAF9441366.1"/>
    </source>
</evidence>
<reference evidence="4" key="1">
    <citation type="submission" date="2020-11" db="EMBL/GenBank/DDBJ databases">
        <authorList>
            <consortium name="DOE Joint Genome Institute"/>
            <person name="Ahrendt S."/>
            <person name="Riley R."/>
            <person name="Andreopoulos W."/>
            <person name="Labutti K."/>
            <person name="Pangilinan J."/>
            <person name="Ruiz-Duenas F.J."/>
            <person name="Barrasa J.M."/>
            <person name="Sanchez-Garcia M."/>
            <person name="Camarero S."/>
            <person name="Miyauchi S."/>
            <person name="Serrano A."/>
            <person name="Linde D."/>
            <person name="Babiker R."/>
            <person name="Drula E."/>
            <person name="Ayuso-Fernandez I."/>
            <person name="Pacheco R."/>
            <person name="Padilla G."/>
            <person name="Ferreira P."/>
            <person name="Barriuso J."/>
            <person name="Kellner H."/>
            <person name="Castanera R."/>
            <person name="Alfaro M."/>
            <person name="Ramirez L."/>
            <person name="Pisabarro A.G."/>
            <person name="Kuo A."/>
            <person name="Tritt A."/>
            <person name="Lipzen A."/>
            <person name="He G."/>
            <person name="Yan M."/>
            <person name="Ng V."/>
            <person name="Cullen D."/>
            <person name="Martin F."/>
            <person name="Rosso M.-N."/>
            <person name="Henrissat B."/>
            <person name="Hibbett D."/>
            <person name="Martinez A.T."/>
            <person name="Grigoriev I.V."/>
        </authorList>
    </citation>
    <scope>NUCLEOTIDE SEQUENCE</scope>
    <source>
        <strain evidence="4">MF-IS2</strain>
    </source>
</reference>
<name>A0A9P6BV66_9AGAR</name>
<evidence type="ECO:0000313" key="5">
    <source>
        <dbReference type="Proteomes" id="UP000807342"/>
    </source>
</evidence>
<feature type="compositionally biased region" description="Polar residues" evidence="1">
    <location>
        <begin position="96"/>
        <end position="107"/>
    </location>
</feature>
<proteinExistence type="predicted"/>
<keyword evidence="5" id="KW-1185">Reference proteome</keyword>